<keyword evidence="2" id="KW-1185">Reference proteome</keyword>
<sequence>MRGSLPQLQSGTLREGHTALMLADLAAATPQRFAALGIDLPRSLAEATIPLYQASAKAKFHWAHRRSRCKHMPGFRQWYSPNEKRPAPWVTDRSPALGFSESIGSICMSCARAVSISAPADAFVAVAAELFRGLDWLEDGRRSADEAWTWLQFARWKARQPLTGRVWDERLRAVKGKDWTEAVAGLRSALGAYRDEVKVVAECVADSIGENPGISAVLERAVLMVETESAVLQESAAVLKISGCGVAQDAYTRMFSPASTYKQAEPWRVVAGIWRHALKSGSPTGSDLAAIAAAYLDDEFPHVHDLASLPTCALHEPTVEPGDSVHSWALRIAQDHRRVLIRDWIARLDMAAAGLLDSHLDASNECTHLICIPWWPLTGDGMEAIAYLSQFEVIGGPVAVERRPFGFEEKVAVVRAPAWAAAHTAELRTPLRSEPITDQRRQSVKMLRQHGVALVEGEFVARRKPSSVVEEARALRDNASAANPYWYEHSRPLRPGAVPPRPYADEPWSWFAVRCALERAHFVYGVDDYELLSIGFPAGGGRSMEARLEVECRSFDGAGWCVEEIDGTVESVQANGSLEFTPDGMHDSVTVPAAYVVGLAFR</sequence>
<name>A0A6N4V037_9MYCO</name>
<geneLocation type="plasmid" evidence="1 2">
    <name>pJCM12272</name>
</geneLocation>
<dbReference type="EMBL" id="AP022566">
    <property type="protein sequence ID" value="BBX30540.1"/>
    <property type="molecule type" value="Genomic_DNA"/>
</dbReference>
<gene>
    <name evidence="1" type="ORF">MALV_56650</name>
</gene>
<dbReference type="AlphaFoldDB" id="A0A6N4V037"/>
<dbReference type="Proteomes" id="UP000466906">
    <property type="component" value="Plasmid pJCM12272"/>
</dbReference>
<proteinExistence type="predicted"/>
<keyword evidence="1" id="KW-0614">Plasmid</keyword>
<evidence type="ECO:0000313" key="1">
    <source>
        <dbReference type="EMBL" id="BBX30540.1"/>
    </source>
</evidence>
<reference evidence="1 2" key="1">
    <citation type="journal article" date="2019" name="Emerg. Microbes Infect.">
        <title>Comprehensive subspecies identification of 175 nontuberculous mycobacteria species based on 7547 genomic profiles.</title>
        <authorList>
            <person name="Matsumoto Y."/>
            <person name="Kinjo T."/>
            <person name="Motooka D."/>
            <person name="Nabeya D."/>
            <person name="Jung N."/>
            <person name="Uechi K."/>
            <person name="Horii T."/>
            <person name="Iida T."/>
            <person name="Fujita J."/>
            <person name="Nakamura S."/>
        </authorList>
    </citation>
    <scope>NUCLEOTIDE SEQUENCE [LARGE SCALE GENOMIC DNA]</scope>
    <source>
        <strain evidence="1 2">JCM 12272</strain>
        <plasmid evidence="1">pJCM12272</plasmid>
    </source>
</reference>
<organism evidence="1 2">
    <name type="scientific">Mycolicibacterium alvei</name>
    <dbReference type="NCBI Taxonomy" id="67081"/>
    <lineage>
        <taxon>Bacteria</taxon>
        <taxon>Bacillati</taxon>
        <taxon>Actinomycetota</taxon>
        <taxon>Actinomycetes</taxon>
        <taxon>Mycobacteriales</taxon>
        <taxon>Mycobacteriaceae</taxon>
        <taxon>Mycolicibacterium</taxon>
    </lineage>
</organism>
<dbReference type="KEGG" id="malv:MALV_56650"/>
<evidence type="ECO:0000313" key="2">
    <source>
        <dbReference type="Proteomes" id="UP000466906"/>
    </source>
</evidence>
<protein>
    <submittedName>
        <fullName evidence="1">Uncharacterized protein</fullName>
    </submittedName>
</protein>
<accession>A0A6N4V037</accession>